<dbReference type="EMBL" id="AATQVU010000001">
    <property type="protein sequence ID" value="EFO3163583.1"/>
    <property type="molecule type" value="Genomic_DNA"/>
</dbReference>
<feature type="region of interest" description="Disordered" evidence="1">
    <location>
        <begin position="195"/>
        <end position="229"/>
    </location>
</feature>
<dbReference type="AlphaFoldDB" id="A0A9P2I5N6"/>
<comment type="caution">
    <text evidence="2">The sequence shown here is derived from an EMBL/GenBank/DDBJ whole genome shotgun (WGS) entry which is preliminary data.</text>
</comment>
<proteinExistence type="predicted"/>
<gene>
    <name evidence="2" type="ORF">DP913_00690</name>
</gene>
<accession>A0A9P2I5N6</accession>
<organism evidence="2 3">
    <name type="scientific">Escherichia coli O8</name>
    <dbReference type="NCBI Taxonomy" id="1010796"/>
    <lineage>
        <taxon>Bacteria</taxon>
        <taxon>Pseudomonadati</taxon>
        <taxon>Pseudomonadota</taxon>
        <taxon>Gammaproteobacteria</taxon>
        <taxon>Enterobacterales</taxon>
        <taxon>Enterobacteriaceae</taxon>
        <taxon>Escherichia</taxon>
    </lineage>
</organism>
<dbReference type="Proteomes" id="UP000735456">
    <property type="component" value="Unassembled WGS sequence"/>
</dbReference>
<protein>
    <submittedName>
        <fullName evidence="2">Exodeoxyribonuclease VIII</fullName>
    </submittedName>
</protein>
<evidence type="ECO:0000313" key="2">
    <source>
        <dbReference type="EMBL" id="EFO3163583.1"/>
    </source>
</evidence>
<feature type="compositionally biased region" description="Basic and acidic residues" evidence="1">
    <location>
        <begin position="201"/>
        <end position="212"/>
    </location>
</feature>
<feature type="region of interest" description="Disordered" evidence="1">
    <location>
        <begin position="345"/>
        <end position="374"/>
    </location>
</feature>
<evidence type="ECO:0000313" key="3">
    <source>
        <dbReference type="Proteomes" id="UP000735456"/>
    </source>
</evidence>
<name>A0A9P2I5N6_ECOLX</name>
<reference evidence="2" key="1">
    <citation type="submission" date="2018-06" db="EMBL/GenBank/DDBJ databases">
        <authorList>
            <consortium name="GenomeTrakr network: Whole genome sequencing for foodborne pathogen traceback"/>
        </authorList>
    </citation>
    <scope>NUCLEOTIDE SEQUENCE</scope>
    <source>
        <strain evidence="2">PSU-0700</strain>
    </source>
</reference>
<evidence type="ECO:0000256" key="1">
    <source>
        <dbReference type="SAM" id="MobiDB-lite"/>
    </source>
</evidence>
<sequence length="779" mass="86917">MSELKVYIGAYIPDEKSIEENGARKVAYAFEARDEKHARAKLSFAFIEEYPGAQDAAFKSFLCEDAPGMPRPTLNVWDENFLYEYDWSEELGHPVTRIEEPKSVDFNKLSGEQKIAVLVKYSTADITTDMLPDALELTQDEAGTFPGHIVEAISKTPAIVAMYPERIIEAIQYVVKKCATTSKWPDIKAQLANWQSGLNPERTEPESTEKLRTPSGTTAGGGNPTDRNPDVVHDFNSLALEIALGIHARAMDFDIYNLRSAHINRAKEIIKYKEKPFPALFDAFRNTPGVLDYSRAMIIYAVKTAPENIESTPGKLSHYLNTTLTESDHEHPDPRMIAIACGTHTDESSQGEPALQEDTPEPERQGPFYYRTPQGEVGRANKLVKLTAVIEQGCEEITREQYTELKNAPSYDDVSKQLAAQRGEYVEGISDPNDPKWVKTEVQPEVKNHGNGVFSIDGLMGEQAKPAAPVASGEGEKAEEARVVATPTPVDFQSVAASLEKDMANKNDEAQDNLAIWRSVMRTDPRFTKQMAGMGFEGTSINAEYMIMRATEIFGPIGSRWGFEILEDQMIPGAPFSEAVYEDKKFICNRMLRDGDGTLLYEQNHSIKIRLWYQIGADEGSVYAYGATPYMFKTKHGIKCDGEAQKKSLTDALKKALSLLGFSADVWLGLYDLPEYLAENNTEFAIKNASEKAEDITRLRAELDEKMTSVANTIETAVTPNEAKKVFDTLAREIEIHRKAAEAKGDAEHAKYLASRLRRLNTIKDARIKSLNEQQEQTA</sequence>